<dbReference type="Proteomes" id="UP000009183">
    <property type="component" value="Chromosome 16, unordered"/>
</dbReference>
<name>F6HJP0_VITVI</name>
<gene>
    <name evidence="1" type="ordered locus">VIT_16s0039g00580</name>
</gene>
<accession>F6HJP0</accession>
<dbReference type="InterPro" id="IPR037062">
    <property type="entry name" value="Malic_N_dom_sf"/>
</dbReference>
<dbReference type="GO" id="GO:0004470">
    <property type="term" value="F:malic enzyme activity"/>
    <property type="evidence" value="ECO:0007669"/>
    <property type="project" value="InterPro"/>
</dbReference>
<dbReference type="GO" id="GO:0016616">
    <property type="term" value="F:oxidoreductase activity, acting on the CH-OH group of donors, NAD or NADP as acceptor"/>
    <property type="evidence" value="ECO:0007669"/>
    <property type="project" value="InterPro"/>
</dbReference>
<protein>
    <submittedName>
        <fullName evidence="1">Uncharacterized protein</fullName>
    </submittedName>
</protein>
<dbReference type="HOGENOM" id="CLU_3110318_0_0_1"/>
<keyword evidence="2" id="KW-1185">Reference proteome</keyword>
<dbReference type="PANTHER" id="PTHR23406">
    <property type="entry name" value="MALIC ENZYME-RELATED"/>
    <property type="match status" value="1"/>
</dbReference>
<proteinExistence type="predicted"/>
<sequence>MSAVKQNYGEKVIQFEDSANRNAFELLARYDTTHLVCNGDRNTEAIWWYFD</sequence>
<dbReference type="eggNOG" id="KOG1257">
    <property type="taxonomic scope" value="Eukaryota"/>
</dbReference>
<dbReference type="EMBL" id="FN595787">
    <property type="protein sequence ID" value="CCB52930.1"/>
    <property type="molecule type" value="Genomic_DNA"/>
</dbReference>
<dbReference type="PANTHER" id="PTHR23406:SF89">
    <property type="entry name" value="NADP-DEPENDENT MALIC ENZYME 1"/>
    <property type="match status" value="1"/>
</dbReference>
<dbReference type="AlphaFoldDB" id="F6HJP0"/>
<dbReference type="Gene3D" id="3.40.50.10380">
    <property type="entry name" value="Malic enzyme, N-terminal domain"/>
    <property type="match status" value="1"/>
</dbReference>
<dbReference type="PaxDb" id="29760-VIT_16s0039g00580.t01"/>
<evidence type="ECO:0000313" key="1">
    <source>
        <dbReference type="EMBL" id="CCB52930.1"/>
    </source>
</evidence>
<dbReference type="InParanoid" id="F6HJP0"/>
<organism evidence="1 2">
    <name type="scientific">Vitis vinifera</name>
    <name type="common">Grape</name>
    <dbReference type="NCBI Taxonomy" id="29760"/>
    <lineage>
        <taxon>Eukaryota</taxon>
        <taxon>Viridiplantae</taxon>
        <taxon>Streptophyta</taxon>
        <taxon>Embryophyta</taxon>
        <taxon>Tracheophyta</taxon>
        <taxon>Spermatophyta</taxon>
        <taxon>Magnoliopsida</taxon>
        <taxon>eudicotyledons</taxon>
        <taxon>Gunneridae</taxon>
        <taxon>Pentapetalae</taxon>
        <taxon>rosids</taxon>
        <taxon>Vitales</taxon>
        <taxon>Vitaceae</taxon>
        <taxon>Viteae</taxon>
        <taxon>Vitis</taxon>
    </lineage>
</organism>
<reference evidence="2" key="1">
    <citation type="journal article" date="2007" name="Nature">
        <title>The grapevine genome sequence suggests ancestral hexaploidization in major angiosperm phyla.</title>
        <authorList>
            <consortium name="The French-Italian Public Consortium for Grapevine Genome Characterization."/>
            <person name="Jaillon O."/>
            <person name="Aury J.-M."/>
            <person name="Noel B."/>
            <person name="Policriti A."/>
            <person name="Clepet C."/>
            <person name="Casagrande A."/>
            <person name="Choisne N."/>
            <person name="Aubourg S."/>
            <person name="Vitulo N."/>
            <person name="Jubin C."/>
            <person name="Vezzi A."/>
            <person name="Legeai F."/>
            <person name="Hugueney P."/>
            <person name="Dasilva C."/>
            <person name="Horner D."/>
            <person name="Mica E."/>
            <person name="Jublot D."/>
            <person name="Poulain J."/>
            <person name="Bruyere C."/>
            <person name="Billault A."/>
            <person name="Segurens B."/>
            <person name="Gouyvenoux M."/>
            <person name="Ugarte E."/>
            <person name="Cattonaro F."/>
            <person name="Anthouard V."/>
            <person name="Vico V."/>
            <person name="Del Fabbro C."/>
            <person name="Alaux M."/>
            <person name="Di Gaspero G."/>
            <person name="Dumas V."/>
            <person name="Felice N."/>
            <person name="Paillard S."/>
            <person name="Juman I."/>
            <person name="Moroldo M."/>
            <person name="Scalabrin S."/>
            <person name="Canaguier A."/>
            <person name="Le Clainche I."/>
            <person name="Malacrida G."/>
            <person name="Durand E."/>
            <person name="Pesole G."/>
            <person name="Laucou V."/>
            <person name="Chatelet P."/>
            <person name="Merdinoglu D."/>
            <person name="Delledonne M."/>
            <person name="Pezzotti M."/>
            <person name="Lecharny A."/>
            <person name="Scarpelli C."/>
            <person name="Artiguenave F."/>
            <person name="Pe M.E."/>
            <person name="Valle G."/>
            <person name="Morgante M."/>
            <person name="Caboche M."/>
            <person name="Adam-Blondon A.-F."/>
            <person name="Weissenbach J."/>
            <person name="Quetier F."/>
            <person name="Wincker P."/>
        </authorList>
    </citation>
    <scope>NUCLEOTIDE SEQUENCE [LARGE SCALE GENOMIC DNA]</scope>
    <source>
        <strain evidence="2">cv. Pinot noir / PN40024</strain>
    </source>
</reference>
<evidence type="ECO:0000313" key="2">
    <source>
        <dbReference type="Proteomes" id="UP000009183"/>
    </source>
</evidence>
<dbReference type="STRING" id="29760.F6HJP0"/>